<name>A0ABQ1I811_9ALTE</name>
<comment type="caution">
    <text evidence="1">The sequence shown here is derived from an EMBL/GenBank/DDBJ whole genome shotgun (WGS) entry which is preliminary data.</text>
</comment>
<dbReference type="PIRSF" id="PIRSF030840">
    <property type="entry name" value="DUF1008"/>
    <property type="match status" value="1"/>
</dbReference>
<dbReference type="SUPFAM" id="SSF144064">
    <property type="entry name" value="Heme iron utilization protein-like"/>
    <property type="match status" value="1"/>
</dbReference>
<reference evidence="2" key="1">
    <citation type="journal article" date="2019" name="Int. J. Syst. Evol. Microbiol.">
        <title>The Global Catalogue of Microorganisms (GCM) 10K type strain sequencing project: providing services to taxonomists for standard genome sequencing and annotation.</title>
        <authorList>
            <consortium name="The Broad Institute Genomics Platform"/>
            <consortium name="The Broad Institute Genome Sequencing Center for Infectious Disease"/>
            <person name="Wu L."/>
            <person name="Ma J."/>
        </authorList>
    </citation>
    <scope>NUCLEOTIDE SEQUENCE [LARGE SCALE GENOMIC DNA]</scope>
    <source>
        <strain evidence="2">CGMCC 1.10131</strain>
    </source>
</reference>
<dbReference type="EMBL" id="BMDY01000041">
    <property type="protein sequence ID" value="GGB21439.1"/>
    <property type="molecule type" value="Genomic_DNA"/>
</dbReference>
<accession>A0ABQ1I811</accession>
<evidence type="ECO:0000313" key="1">
    <source>
        <dbReference type="EMBL" id="GGB21439.1"/>
    </source>
</evidence>
<dbReference type="Gene3D" id="3.40.1570.10">
    <property type="entry name" value="HemS/ChuS/ChuX like domains"/>
    <property type="match status" value="1"/>
</dbReference>
<sequence>MALTIAELVEQHSELSVSQLAEKAQCSEAEVVAHLPSHWACWLPKEQLQWLMYDLPSWGPMTTIIQVAGSIFEIKDHFPNGKPGHGYYNLMDKQSHLHGHLKLENIANIALVSKPLRGTESYCFQFFDEQGATIFKIYLGRDRKRVLLPEQVARFELLKQNMALTELENEL</sequence>
<organism evidence="1 2">
    <name type="scientific">Agarivorans gilvus</name>
    <dbReference type="NCBI Taxonomy" id="680279"/>
    <lineage>
        <taxon>Bacteria</taxon>
        <taxon>Pseudomonadati</taxon>
        <taxon>Pseudomonadota</taxon>
        <taxon>Gammaproteobacteria</taxon>
        <taxon>Alteromonadales</taxon>
        <taxon>Alteromonadaceae</taxon>
        <taxon>Agarivorans</taxon>
    </lineage>
</organism>
<dbReference type="NCBIfam" id="TIGR04108">
    <property type="entry name" value="HutX"/>
    <property type="match status" value="1"/>
</dbReference>
<evidence type="ECO:0008006" key="3">
    <source>
        <dbReference type="Google" id="ProtNLM"/>
    </source>
</evidence>
<dbReference type="Proteomes" id="UP000651977">
    <property type="component" value="Unassembled WGS sequence"/>
</dbReference>
<dbReference type="Pfam" id="PF06228">
    <property type="entry name" value="ChuX_HutX"/>
    <property type="match status" value="1"/>
</dbReference>
<evidence type="ECO:0000313" key="2">
    <source>
        <dbReference type="Proteomes" id="UP000651977"/>
    </source>
</evidence>
<protein>
    <recommendedName>
        <fullName evidence="3">Heme utilization cystosolic carrier protein HutX</fullName>
    </recommendedName>
</protein>
<gene>
    <name evidence="1" type="ORF">GCM10007414_38540</name>
</gene>
<dbReference type="InterPro" id="IPR010413">
    <property type="entry name" value="HutX-like"/>
</dbReference>
<dbReference type="CDD" id="cd16829">
    <property type="entry name" value="ChuX_HutX-like"/>
    <property type="match status" value="1"/>
</dbReference>
<keyword evidence="2" id="KW-1185">Reference proteome</keyword>
<dbReference type="RefSeq" id="WP_055734563.1">
    <property type="nucleotide sequence ID" value="NZ_BMDY01000041.1"/>
</dbReference>
<proteinExistence type="predicted"/>
<dbReference type="InterPro" id="IPR053733">
    <property type="entry name" value="Heme_Transport_Util_sf"/>
</dbReference>